<keyword evidence="5 10" id="KW-0812">Transmembrane</keyword>
<evidence type="ECO:0000256" key="6">
    <source>
        <dbReference type="ARBA" id="ARBA00022801"/>
    </source>
</evidence>
<proteinExistence type="inferred from homology"/>
<feature type="transmembrane region" description="Helical" evidence="10">
    <location>
        <begin position="1003"/>
        <end position="1027"/>
    </location>
</feature>
<feature type="transmembrane region" description="Helical" evidence="10">
    <location>
        <begin position="578"/>
        <end position="597"/>
    </location>
</feature>
<feature type="compositionally biased region" description="Acidic residues" evidence="9">
    <location>
        <begin position="48"/>
        <end position="60"/>
    </location>
</feature>
<feature type="transmembrane region" description="Helical" evidence="10">
    <location>
        <begin position="515"/>
        <end position="533"/>
    </location>
</feature>
<dbReference type="InterPro" id="IPR019819">
    <property type="entry name" value="Carboxylesterase_B_CS"/>
</dbReference>
<feature type="domain" description="SDA1 middle" evidence="12">
    <location>
        <begin position="43"/>
        <end position="197"/>
    </location>
</feature>
<comment type="subcellular location">
    <subcellularLocation>
        <location evidence="1">Membrane</location>
        <topology evidence="1">Multi-pass membrane protein</topology>
    </subcellularLocation>
</comment>
<dbReference type="GO" id="GO:0035673">
    <property type="term" value="F:oligopeptide transmembrane transporter activity"/>
    <property type="evidence" value="ECO:0007669"/>
    <property type="project" value="InterPro"/>
</dbReference>
<feature type="region of interest" description="Disordered" evidence="9">
    <location>
        <begin position="1"/>
        <end position="115"/>
    </location>
</feature>
<feature type="compositionally biased region" description="Polar residues" evidence="9">
    <location>
        <begin position="33"/>
        <end position="42"/>
    </location>
</feature>
<dbReference type="PANTHER" id="PTHR31645:SF3">
    <property type="entry name" value="OLIGOPEPTIDE TRANSPORTER"/>
    <property type="match status" value="1"/>
</dbReference>
<dbReference type="Proteomes" id="UP000271337">
    <property type="component" value="Unassembled WGS sequence"/>
</dbReference>
<dbReference type="GO" id="GO:0016787">
    <property type="term" value="F:hydrolase activity"/>
    <property type="evidence" value="ECO:0007669"/>
    <property type="project" value="UniProtKB-KW"/>
</dbReference>
<dbReference type="GO" id="GO:0000329">
    <property type="term" value="C:fungal-type vacuole membrane"/>
    <property type="evidence" value="ECO:0007669"/>
    <property type="project" value="TreeGrafter"/>
</dbReference>
<feature type="transmembrane region" description="Helical" evidence="10">
    <location>
        <begin position="476"/>
        <end position="495"/>
    </location>
</feature>
<comment type="similarity">
    <text evidence="3">Belongs to the oligopeptide OPT transporter family.</text>
</comment>
<dbReference type="SUPFAM" id="SSF53474">
    <property type="entry name" value="alpha/beta-Hydrolases"/>
    <property type="match status" value="1"/>
</dbReference>
<dbReference type="Pfam" id="PF05285">
    <property type="entry name" value="SDA1_dom"/>
    <property type="match status" value="1"/>
</dbReference>
<dbReference type="Pfam" id="PF03169">
    <property type="entry name" value="OPT"/>
    <property type="match status" value="1"/>
</dbReference>
<evidence type="ECO:0000313" key="15">
    <source>
        <dbReference type="Proteomes" id="UP000271337"/>
    </source>
</evidence>
<evidence type="ECO:0000256" key="9">
    <source>
        <dbReference type="SAM" id="MobiDB-lite"/>
    </source>
</evidence>
<dbReference type="InterPro" id="IPR019826">
    <property type="entry name" value="Carboxylesterase_B_AS"/>
</dbReference>
<keyword evidence="4" id="KW-0813">Transport</keyword>
<comment type="similarity">
    <text evidence="2">Belongs to the type-B carboxylesterase/lipase family.</text>
</comment>
<evidence type="ECO:0000256" key="3">
    <source>
        <dbReference type="ARBA" id="ARBA00008807"/>
    </source>
</evidence>
<keyword evidence="6" id="KW-0378">Hydrolase</keyword>
<dbReference type="OrthoDB" id="77405at2759"/>
<feature type="transmembrane region" description="Helical" evidence="10">
    <location>
        <begin position="809"/>
        <end position="827"/>
    </location>
</feature>
<evidence type="ECO:0000313" key="14">
    <source>
        <dbReference type="EMBL" id="RMY14470.1"/>
    </source>
</evidence>
<evidence type="ECO:0000256" key="10">
    <source>
        <dbReference type="SAM" id="Phobius"/>
    </source>
</evidence>
<dbReference type="PROSITE" id="PS00941">
    <property type="entry name" value="CARBOXYLESTERASE_B_2"/>
    <property type="match status" value="1"/>
</dbReference>
<feature type="transmembrane region" description="Helical" evidence="10">
    <location>
        <begin position="902"/>
        <end position="927"/>
    </location>
</feature>
<dbReference type="InterPro" id="IPR045035">
    <property type="entry name" value="YSL-like"/>
</dbReference>
<feature type="compositionally biased region" description="Acidic residues" evidence="9">
    <location>
        <begin position="19"/>
        <end position="32"/>
    </location>
</feature>
<feature type="compositionally biased region" description="Basic and acidic residues" evidence="9">
    <location>
        <begin position="187"/>
        <end position="214"/>
    </location>
</feature>
<feature type="domain" description="SDA1 C-terminal" evidence="13">
    <location>
        <begin position="228"/>
        <end position="273"/>
    </location>
</feature>
<dbReference type="Pfam" id="PF00135">
    <property type="entry name" value="COesterase"/>
    <property type="match status" value="1"/>
</dbReference>
<evidence type="ECO:0000259" key="11">
    <source>
        <dbReference type="Pfam" id="PF00135"/>
    </source>
</evidence>
<accession>A0A3M6ZGY0</accession>
<evidence type="ECO:0000256" key="4">
    <source>
        <dbReference type="ARBA" id="ARBA00022448"/>
    </source>
</evidence>
<sequence>GIEGLELLEKWKDEQGQNVEEDEEKGWDDWDAQSDSSESSGGWINVESEGEDIDISDSEDEREKAAKKKTETEKKQAESKDGKGADVDGSSQPGSSSARTGASMEPEAALKREEQRISNLATTRILTPADLAKLNELQQSAAVTASLPTAKRRRLQQAQQQQNAQRHADDAVTADDIAGLASLSHKATKEEKVAMAKGEAVGDRPAADKNDHRSSTARRKEKKAAEGKSTTNKEKARKKNMIMTLGKAKKKGKRSLTEHRNILKQHVERGKRGGRRGNSRREIIKRSSQNTFLIAEATLMLLCQFEWTASPAEGMMSDSKVPKEPTTNEKEVTVGDGSEPFARPMAMAVPNMGGEVVVNTHIDPKAPYDETVSIHSLKDDSDSETEDITDTFVPFPTLKGVPEEPNPLTTRSVVVGIILGSLVNASNVYLGLKTGFTFGASMFGAIFGYGIVKLLSKYSGSLPLLGGPFGPQENSIVQAAATGAGGLSGLFVAALPAMYQLQLLSDNPRDDFGRIITLTLVCSFFGLFFAVPLRKFFIIQVSRELRLIYPSSTATAMTIRSMHAFGTGSLEAMKKLKALLWTFGLAIVHRVVSYYAVGLLYDWHVFTWFFIWGNYNNLAIYGENWGWMIELTPAFIGSGMLIGLNVAWSMMAGTIIAWGLGGPLLVKYGVCVGTKIAEDDPHWSKYTSYYSLSNIGEAPPSPRYWFLWPGVMIMVCASMAELFIQYKTIWLGLKTAYTHGMGGINNMLKKRGQNSAFLEKQSARQLAEDHVEDFATREQQVPDWLWMLGLVVTIVVTCVIGAVQWKMHVGLSIFASILGFMFAFLCIQCSGATDTNPLTAAAKASQLIFGGVTSGQGYTIKHAQTLNLVAGGIASGAADMSTSLVSDFRVGFLLRTPPKLQFISQAVGTFIAVFLAPGIFIVFMAAYPCLLRPEEFETCPFSAPSVSAWRAVAEAVTQPNLPIPRSSAIFACVMGGASIVQAVIRHFYLVGPREKWRVFLPNWMAMAISFVVPQTYYAIAAVIGATISHFWAKKWPKNFAVYCYAVAAGMIAGEGMGGFIGACLELGGVSGSTYGTEVLHIPSKKPSKCRTASVNRHEIEALHDLGYSKYEGLRLEPASVNQWLGMRFAAPPTGDLRWRAPQPAPLNDTEVLSATSFGATCLGYWESELSDSVNEDCLYLNVFAPANATTASKLPVWFFIQGGGYAGNLDQNFNATEVIEESGHSMVFVQINYRVGAFGFLASESIRENGDLNVGLLDQRFALHWVRKYIHLFGGDPDHVVIAGDSAGAGSVAFHMAAYGGRDDNLFVGGVVESSFWPTHRKVSDMEFQFDRFAANVSCGPDDAPDGSVMDCLRSKDTAALQSADYAQAFPGRTSAAEWYFSPVIDGDFSQDLLYNQFEQGSIAKVPVLVGDDTDEGTGFVPNATNTTVFLDFMKDNFPKLSTEDLERISAAYPEDGFDMFPLHADYFAATANAYGENTFTCPGIEISNSIAAYLLPDQVWNYRYNVEDRDTVAAGTL</sequence>
<dbReference type="InterPro" id="IPR048292">
    <property type="entry name" value="SDA1_C"/>
</dbReference>
<dbReference type="VEuPathDB" id="FungiDB:BTJ68_06887"/>
<reference evidence="14 15" key="1">
    <citation type="journal article" date="2018" name="BMC Genomics">
        <title>Genomic evidence for intraspecific hybridization in a clonal and extremely halotolerant yeast.</title>
        <authorList>
            <person name="Gostincar C."/>
            <person name="Stajich J.E."/>
            <person name="Zupancic J."/>
            <person name="Zalar P."/>
            <person name="Gunde-Cimerman N."/>
        </authorList>
    </citation>
    <scope>NUCLEOTIDE SEQUENCE [LARGE SCALE GENOMIC DNA]</scope>
    <source>
        <strain evidence="14 15">EXF-6669</strain>
    </source>
</reference>
<evidence type="ECO:0000256" key="7">
    <source>
        <dbReference type="ARBA" id="ARBA00022989"/>
    </source>
</evidence>
<gene>
    <name evidence="14" type="ORF">D0867_07138</name>
</gene>
<dbReference type="Gene3D" id="3.40.50.1820">
    <property type="entry name" value="alpha/beta hydrolase"/>
    <property type="match status" value="1"/>
</dbReference>
<feature type="compositionally biased region" description="Polar residues" evidence="9">
    <location>
        <begin position="89"/>
        <end position="100"/>
    </location>
</feature>
<feature type="region of interest" description="Disordered" evidence="9">
    <location>
        <begin position="187"/>
        <end position="261"/>
    </location>
</feature>
<feature type="transmembrane region" description="Helical" evidence="10">
    <location>
        <begin position="784"/>
        <end position="803"/>
    </location>
</feature>
<comment type="caution">
    <text evidence="14">The sequence shown here is derived from an EMBL/GenBank/DDBJ whole genome shotgun (WGS) entry which is preliminary data.</text>
</comment>
<protein>
    <recommendedName>
        <fullName evidence="16">Carboxylesterase type B domain-containing protein</fullName>
    </recommendedName>
</protein>
<feature type="domain" description="Carboxylesterase type B" evidence="11">
    <location>
        <begin position="1116"/>
        <end position="1509"/>
    </location>
</feature>
<dbReference type="NCBIfam" id="TIGR00728">
    <property type="entry name" value="OPT_sfam"/>
    <property type="match status" value="1"/>
</dbReference>
<evidence type="ECO:0000259" key="13">
    <source>
        <dbReference type="Pfam" id="PF21638"/>
    </source>
</evidence>
<feature type="transmembrane region" description="Helical" evidence="10">
    <location>
        <begin position="436"/>
        <end position="455"/>
    </location>
</feature>
<evidence type="ECO:0000256" key="1">
    <source>
        <dbReference type="ARBA" id="ARBA00004141"/>
    </source>
</evidence>
<feature type="transmembrane region" description="Helical" evidence="10">
    <location>
        <begin position="705"/>
        <end position="724"/>
    </location>
</feature>
<keyword evidence="8 10" id="KW-0472">Membrane</keyword>
<feature type="compositionally biased region" description="Basic and acidic residues" evidence="9">
    <location>
        <begin position="320"/>
        <end position="333"/>
    </location>
</feature>
<evidence type="ECO:0000256" key="2">
    <source>
        <dbReference type="ARBA" id="ARBA00005964"/>
    </source>
</evidence>
<feature type="region of interest" description="Disordered" evidence="9">
    <location>
        <begin position="152"/>
        <end position="171"/>
    </location>
</feature>
<dbReference type="Pfam" id="PF21638">
    <property type="entry name" value="SDA1_C"/>
    <property type="match status" value="1"/>
</dbReference>
<feature type="transmembrane region" description="Helical" evidence="10">
    <location>
        <begin position="968"/>
        <end position="991"/>
    </location>
</feature>
<feature type="compositionally biased region" description="Basic and acidic residues" evidence="9">
    <location>
        <begin position="61"/>
        <end position="86"/>
    </location>
</feature>
<organism evidence="14 15">
    <name type="scientific">Hortaea werneckii</name>
    <name type="common">Black yeast</name>
    <name type="synonym">Cladosporium werneckii</name>
    <dbReference type="NCBI Taxonomy" id="91943"/>
    <lineage>
        <taxon>Eukaryota</taxon>
        <taxon>Fungi</taxon>
        <taxon>Dikarya</taxon>
        <taxon>Ascomycota</taxon>
        <taxon>Pezizomycotina</taxon>
        <taxon>Dothideomycetes</taxon>
        <taxon>Dothideomycetidae</taxon>
        <taxon>Mycosphaerellales</taxon>
        <taxon>Teratosphaeriaceae</taxon>
        <taxon>Hortaea</taxon>
    </lineage>
</organism>
<dbReference type="InterPro" id="IPR029058">
    <property type="entry name" value="AB_hydrolase_fold"/>
</dbReference>
<dbReference type="EMBL" id="QWIL01000729">
    <property type="protein sequence ID" value="RMY14470.1"/>
    <property type="molecule type" value="Genomic_DNA"/>
</dbReference>
<dbReference type="InterPro" id="IPR002018">
    <property type="entry name" value="CarbesteraseB"/>
</dbReference>
<feature type="compositionally biased region" description="Low complexity" evidence="9">
    <location>
        <begin position="156"/>
        <end position="165"/>
    </location>
</feature>
<evidence type="ECO:0008006" key="16">
    <source>
        <dbReference type="Google" id="ProtNLM"/>
    </source>
</evidence>
<feature type="transmembrane region" description="Helical" evidence="10">
    <location>
        <begin position="634"/>
        <end position="660"/>
    </location>
</feature>
<dbReference type="PROSITE" id="PS00122">
    <property type="entry name" value="CARBOXYLESTERASE_B_1"/>
    <property type="match status" value="1"/>
</dbReference>
<dbReference type="InterPro" id="IPR004813">
    <property type="entry name" value="OPT"/>
</dbReference>
<evidence type="ECO:0000259" key="12">
    <source>
        <dbReference type="Pfam" id="PF05285"/>
    </source>
</evidence>
<feature type="compositionally biased region" description="Basic and acidic residues" evidence="9">
    <location>
        <begin position="223"/>
        <end position="234"/>
    </location>
</feature>
<keyword evidence="7 10" id="KW-1133">Transmembrane helix</keyword>
<feature type="transmembrane region" description="Helical" evidence="10">
    <location>
        <begin position="1039"/>
        <end position="1064"/>
    </location>
</feature>
<dbReference type="PANTHER" id="PTHR31645">
    <property type="entry name" value="OLIGOPEPTIDE TRANSPORTER YGL114W-RELATED"/>
    <property type="match status" value="1"/>
</dbReference>
<feature type="non-terminal residue" evidence="14">
    <location>
        <position position="1"/>
    </location>
</feature>
<dbReference type="InterPro" id="IPR007949">
    <property type="entry name" value="SDA1_MD"/>
</dbReference>
<name>A0A3M6ZGY0_HORWE</name>
<feature type="region of interest" description="Disordered" evidence="9">
    <location>
        <begin position="315"/>
        <end position="341"/>
    </location>
</feature>
<evidence type="ECO:0000256" key="5">
    <source>
        <dbReference type="ARBA" id="ARBA00022692"/>
    </source>
</evidence>
<evidence type="ECO:0000256" key="8">
    <source>
        <dbReference type="ARBA" id="ARBA00023136"/>
    </source>
</evidence>